<dbReference type="Proteomes" id="UP000222056">
    <property type="component" value="Unassembled WGS sequence"/>
</dbReference>
<organism evidence="1 2">
    <name type="scientific">Thermoleophilum album</name>
    <dbReference type="NCBI Taxonomy" id="29539"/>
    <lineage>
        <taxon>Bacteria</taxon>
        <taxon>Bacillati</taxon>
        <taxon>Actinomycetota</taxon>
        <taxon>Thermoleophilia</taxon>
        <taxon>Thermoleophilales</taxon>
        <taxon>Thermoleophilaceae</taxon>
        <taxon>Thermoleophilum</taxon>
    </lineage>
</organism>
<evidence type="ECO:0000313" key="1">
    <source>
        <dbReference type="EMBL" id="SEH12820.1"/>
    </source>
</evidence>
<keyword evidence="2" id="KW-1185">Reference proteome</keyword>
<protein>
    <submittedName>
        <fullName evidence="1">Uncharacterized protein</fullName>
    </submittedName>
</protein>
<dbReference type="RefSeq" id="WP_143038622.1">
    <property type="nucleotide sequence ID" value="NZ_FNWJ01000001.1"/>
</dbReference>
<dbReference type="OrthoDB" id="4412570at2"/>
<sequence length="121" mass="12514">MTRLLVQRSEASSAAWPIVNSSMNPVAVATPPQAHDANGKPVPVTASVNGNTLTLHVPHTTGNYAYPIVVDPFWGWLKRRVKGCAKSAAANAISTAIQGARDPRVLGLAAGAGCVVGAIFD</sequence>
<accession>A0A1H6FRI3</accession>
<evidence type="ECO:0000313" key="2">
    <source>
        <dbReference type="Proteomes" id="UP000222056"/>
    </source>
</evidence>
<dbReference type="AlphaFoldDB" id="A0A1H6FRI3"/>
<proteinExistence type="predicted"/>
<gene>
    <name evidence="1" type="ORF">SAMN02745716_1214</name>
</gene>
<dbReference type="EMBL" id="FNWJ01000001">
    <property type="protein sequence ID" value="SEH12820.1"/>
    <property type="molecule type" value="Genomic_DNA"/>
</dbReference>
<reference evidence="2" key="1">
    <citation type="submission" date="2016-10" db="EMBL/GenBank/DDBJ databases">
        <authorList>
            <person name="Varghese N."/>
            <person name="Submissions S."/>
        </authorList>
    </citation>
    <scope>NUCLEOTIDE SEQUENCE [LARGE SCALE GENOMIC DNA]</scope>
    <source>
        <strain evidence="2">ATCC 35263</strain>
    </source>
</reference>
<name>A0A1H6FRI3_THEAL</name>